<reference evidence="1" key="1">
    <citation type="journal article" date="2022" name="Cell">
        <title>Design, construction, and in vivo augmentation of a complex gut microbiome.</title>
        <authorList>
            <person name="Cheng A.G."/>
            <person name="Ho P.Y."/>
            <person name="Aranda-Diaz A."/>
            <person name="Jain S."/>
            <person name="Yu F.B."/>
            <person name="Meng X."/>
            <person name="Wang M."/>
            <person name="Iakiviak M."/>
            <person name="Nagashima K."/>
            <person name="Zhao A."/>
            <person name="Murugkar P."/>
            <person name="Patil A."/>
            <person name="Atabakhsh K."/>
            <person name="Weakley A."/>
            <person name="Yan J."/>
            <person name="Brumbaugh A.R."/>
            <person name="Higginbottom S."/>
            <person name="Dimas A."/>
            <person name="Shiver A.L."/>
            <person name="Deutschbauer A."/>
            <person name="Neff N."/>
            <person name="Sonnenburg J.L."/>
            <person name="Huang K.C."/>
            <person name="Fischbach M.A."/>
        </authorList>
    </citation>
    <scope>NUCLEOTIDE SEQUENCE</scope>
    <source>
        <strain evidence="1">DSM 19829</strain>
    </source>
</reference>
<name>A0ABY5VIS3_9FIRM</name>
<dbReference type="EMBL" id="CP102290">
    <property type="protein sequence ID" value="UWP60465.1"/>
    <property type="molecule type" value="Genomic_DNA"/>
</dbReference>
<organism evidence="1 2">
    <name type="scientific">Ruminococcus gauvreauii</name>
    <dbReference type="NCBI Taxonomy" id="438033"/>
    <lineage>
        <taxon>Bacteria</taxon>
        <taxon>Bacillati</taxon>
        <taxon>Bacillota</taxon>
        <taxon>Clostridia</taxon>
        <taxon>Eubacteriales</taxon>
        <taxon>Oscillospiraceae</taxon>
        <taxon>Ruminococcus</taxon>
    </lineage>
</organism>
<dbReference type="RefSeq" id="WP_028529102.1">
    <property type="nucleotide sequence ID" value="NZ_CABLBR010000019.1"/>
</dbReference>
<gene>
    <name evidence="1" type="ORF">NQ502_05335</name>
</gene>
<protein>
    <submittedName>
        <fullName evidence="1">Uncharacterized protein</fullName>
    </submittedName>
</protein>
<sequence length="123" mass="15621">MFYEKPNPYFMAYPFGDTWEQEQRQEREARLMKSFYPKTTSRVQDAVERECDRMEYEGSMMYDEYPDKFMMEQICKRIEEEVMDSEIEMQEKRNPWLSDLVRVMFFNEMYRRRCRHQRCRRYF</sequence>
<keyword evidence="2" id="KW-1185">Reference proteome</keyword>
<evidence type="ECO:0000313" key="2">
    <source>
        <dbReference type="Proteomes" id="UP001060164"/>
    </source>
</evidence>
<dbReference type="Proteomes" id="UP001060164">
    <property type="component" value="Chromosome"/>
</dbReference>
<evidence type="ECO:0000313" key="1">
    <source>
        <dbReference type="EMBL" id="UWP60465.1"/>
    </source>
</evidence>
<proteinExistence type="predicted"/>
<accession>A0ABY5VIS3</accession>